<evidence type="ECO:0000313" key="3">
    <source>
        <dbReference type="Proteomes" id="UP001180556"/>
    </source>
</evidence>
<dbReference type="RefSeq" id="WP_311603517.1">
    <property type="nucleotide sequence ID" value="NZ_JAVRFG010000032.1"/>
</dbReference>
<proteinExistence type="predicted"/>
<dbReference type="Pfam" id="PF21068">
    <property type="entry name" value="ATPgraspMvdD"/>
    <property type="match status" value="1"/>
</dbReference>
<protein>
    <recommendedName>
        <fullName evidence="1">MvdD-like pre-ATP grasp domain-containing protein</fullName>
    </recommendedName>
</protein>
<comment type="caution">
    <text evidence="2">The sequence shown here is derived from an EMBL/GenBank/DDBJ whole genome shotgun (WGS) entry which is preliminary data.</text>
</comment>
<dbReference type="Gene3D" id="3.30.470.20">
    <property type="entry name" value="ATP-grasp fold, B domain"/>
    <property type="match status" value="1"/>
</dbReference>
<organism evidence="2 3">
    <name type="scientific">Streptomyces stephensoniae</name>
    <dbReference type="NCBI Taxonomy" id="3375367"/>
    <lineage>
        <taxon>Bacteria</taxon>
        <taxon>Bacillati</taxon>
        <taxon>Actinomycetota</taxon>
        <taxon>Actinomycetes</taxon>
        <taxon>Kitasatosporales</taxon>
        <taxon>Streptomycetaceae</taxon>
        <taxon>Streptomyces</taxon>
    </lineage>
</organism>
<evidence type="ECO:0000313" key="2">
    <source>
        <dbReference type="EMBL" id="MDT0493371.1"/>
    </source>
</evidence>
<feature type="domain" description="MvdD-like pre-ATP grasp" evidence="1">
    <location>
        <begin position="2"/>
        <end position="116"/>
    </location>
</feature>
<dbReference type="EMBL" id="JAVRFG010000032">
    <property type="protein sequence ID" value="MDT0493371.1"/>
    <property type="molecule type" value="Genomic_DNA"/>
</dbReference>
<dbReference type="PANTHER" id="PTHR21621:SF0">
    <property type="entry name" value="BETA-CITRYLGLUTAMATE SYNTHASE B-RELATED"/>
    <property type="match status" value="1"/>
</dbReference>
<sequence length="317" mass="34766">MLVITYALDPTADYVLRELTERGVPFWRTDLADFPGRSTLTAELRPDGRWDGWMYDELRGVDLSELRSVWWRKPTPYSFPDTMSGPERRFAASQAKGSLPGVLGSLPGVLWVNHPERNADCTKPAQLAVAAGAGLRVPETLITNDPGAVAPFAARCGGRIVTKVFGGIVHTEGGRRGQLYTRRVPPDQFSNPRIGLTAHLFQREITTKAYEIRVTAVAGQLFPVALHAPDGPARLDWRRDSSSLAHTPAALPPDVAHGIRTVLRDLGLVYAALDLIVDTDGTHYLIDVNPGGQWAWIDLTREPITHALADLLEKGTL</sequence>
<gene>
    <name evidence="2" type="ORF">RM717_22990</name>
</gene>
<accession>A0ABU2W687</accession>
<reference evidence="3" key="1">
    <citation type="submission" date="2023-07" db="EMBL/GenBank/DDBJ databases">
        <title>30 novel species of actinomycetes from the DSMZ collection.</title>
        <authorList>
            <person name="Nouioui I."/>
        </authorList>
    </citation>
    <scope>NUCLEOTIDE SEQUENCE [LARGE SCALE GENOMIC DNA]</scope>
    <source>
        <strain evidence="3">DSM 40932</strain>
    </source>
</reference>
<dbReference type="SUPFAM" id="SSF56059">
    <property type="entry name" value="Glutathione synthetase ATP-binding domain-like"/>
    <property type="match status" value="1"/>
</dbReference>
<keyword evidence="3" id="KW-1185">Reference proteome</keyword>
<evidence type="ECO:0000259" key="1">
    <source>
        <dbReference type="Pfam" id="PF21068"/>
    </source>
</evidence>
<dbReference type="Proteomes" id="UP001180556">
    <property type="component" value="Unassembled WGS sequence"/>
</dbReference>
<dbReference type="PANTHER" id="PTHR21621">
    <property type="entry name" value="RIBOSOMAL PROTEIN S6 MODIFICATION PROTEIN"/>
    <property type="match status" value="1"/>
</dbReference>
<dbReference type="InterPro" id="IPR048936">
    <property type="entry name" value="MvdD-like_ATPgrasp"/>
</dbReference>
<name>A0ABU2W687_9ACTN</name>